<sequence>MRFLSNGREYIRYLEQNNLVPPLPIGHEDDDQDLENDDFDYSESVTEEGSGYDVTGDPLSHVSHVNRPHTTAEGAKREYMGRRTISFYSARGKAGSSSGFVEFKADSLLMKKKPKETKPPKDSYKVQRDRSVSRDLGADEVLELEDKRTFLDDLDSAFNSRANIHTEADVNPQFVYVQTLTKGDVFGLAQCLFCDQPSLCVVSNGADCLILNKKLFLDHCSSELIRRLRVEVSPYPSEEKLQEDYITRINWDVYKSALRRELNGQKTARVT</sequence>
<gene>
    <name evidence="2" type="ORF">ElyMa_003050700</name>
</gene>
<dbReference type="EMBL" id="BMAT01006316">
    <property type="protein sequence ID" value="GFS10008.1"/>
    <property type="molecule type" value="Genomic_DNA"/>
</dbReference>
<dbReference type="Proteomes" id="UP000762676">
    <property type="component" value="Unassembled WGS sequence"/>
</dbReference>
<evidence type="ECO:0000313" key="3">
    <source>
        <dbReference type="Proteomes" id="UP000762676"/>
    </source>
</evidence>
<feature type="region of interest" description="Disordered" evidence="1">
    <location>
        <begin position="111"/>
        <end position="130"/>
    </location>
</feature>
<proteinExistence type="predicted"/>
<name>A0AAV4IHV4_9GAST</name>
<reference evidence="2 3" key="1">
    <citation type="journal article" date="2021" name="Elife">
        <title>Chloroplast acquisition without the gene transfer in kleptoplastic sea slugs, Plakobranchus ocellatus.</title>
        <authorList>
            <person name="Maeda T."/>
            <person name="Takahashi S."/>
            <person name="Yoshida T."/>
            <person name="Shimamura S."/>
            <person name="Takaki Y."/>
            <person name="Nagai Y."/>
            <person name="Toyoda A."/>
            <person name="Suzuki Y."/>
            <person name="Arimoto A."/>
            <person name="Ishii H."/>
            <person name="Satoh N."/>
            <person name="Nishiyama T."/>
            <person name="Hasebe M."/>
            <person name="Maruyama T."/>
            <person name="Minagawa J."/>
            <person name="Obokata J."/>
            <person name="Shigenobu S."/>
        </authorList>
    </citation>
    <scope>NUCLEOTIDE SEQUENCE [LARGE SCALE GENOMIC DNA]</scope>
</reference>
<evidence type="ECO:0000256" key="1">
    <source>
        <dbReference type="SAM" id="MobiDB-lite"/>
    </source>
</evidence>
<feature type="compositionally biased region" description="Basic and acidic residues" evidence="1">
    <location>
        <begin position="116"/>
        <end position="130"/>
    </location>
</feature>
<protein>
    <submittedName>
        <fullName evidence="2">Cyclic nucleotide-binding domain-containing protein 2-like</fullName>
    </submittedName>
</protein>
<organism evidence="2 3">
    <name type="scientific">Elysia marginata</name>
    <dbReference type="NCBI Taxonomy" id="1093978"/>
    <lineage>
        <taxon>Eukaryota</taxon>
        <taxon>Metazoa</taxon>
        <taxon>Spiralia</taxon>
        <taxon>Lophotrochozoa</taxon>
        <taxon>Mollusca</taxon>
        <taxon>Gastropoda</taxon>
        <taxon>Heterobranchia</taxon>
        <taxon>Euthyneura</taxon>
        <taxon>Panpulmonata</taxon>
        <taxon>Sacoglossa</taxon>
        <taxon>Placobranchoidea</taxon>
        <taxon>Plakobranchidae</taxon>
        <taxon>Elysia</taxon>
    </lineage>
</organism>
<dbReference type="AlphaFoldDB" id="A0AAV4IHV4"/>
<accession>A0AAV4IHV4</accession>
<evidence type="ECO:0000313" key="2">
    <source>
        <dbReference type="EMBL" id="GFS10008.1"/>
    </source>
</evidence>
<comment type="caution">
    <text evidence="2">The sequence shown here is derived from an EMBL/GenBank/DDBJ whole genome shotgun (WGS) entry which is preliminary data.</text>
</comment>
<keyword evidence="3" id="KW-1185">Reference proteome</keyword>